<keyword evidence="2" id="KW-0808">Transferase</keyword>
<protein>
    <submittedName>
        <fullName evidence="2">Glycosyltransferase</fullName>
    </submittedName>
</protein>
<reference evidence="2" key="1">
    <citation type="journal article" date="2016" name="PLoS ONE">
        <title>Comparison of O-Antigen Gene Clusters of All O-Serogroups of Escherichia coli and Proposal for Adopting a New Nomenclature for O-Typing.</title>
        <authorList>
            <person name="DebRoy C."/>
            <person name="Fratamico P.M."/>
            <person name="Yan X."/>
            <person name="Baranzoni G."/>
            <person name="Liu Y."/>
            <person name="Needleman D.S."/>
            <person name="Tebbs R."/>
            <person name="O'Connell C.D."/>
            <person name="Allred A."/>
            <person name="Swimley M."/>
            <person name="Mwangi M."/>
            <person name="Kapur V."/>
            <person name="Raygoza Garay J.A."/>
            <person name="Roberts E.L."/>
            <person name="Katani R."/>
        </authorList>
    </citation>
    <scope>NUCLEOTIDE SEQUENCE</scope>
    <source>
        <strain evidence="2">7026N</strain>
    </source>
</reference>
<organism evidence="2">
    <name type="scientific">Escherichia coli</name>
    <dbReference type="NCBI Taxonomy" id="562"/>
    <lineage>
        <taxon>Bacteria</taxon>
        <taxon>Pseudomonadati</taxon>
        <taxon>Pseudomonadota</taxon>
        <taxon>Gammaproteobacteria</taxon>
        <taxon>Enterobacterales</taxon>
        <taxon>Enterobacteriaceae</taxon>
        <taxon>Escherichia</taxon>
    </lineage>
</organism>
<keyword evidence="1" id="KW-0812">Transmembrane</keyword>
<name>A0A0S2QDL6_ECOLX</name>
<dbReference type="GO" id="GO:0016740">
    <property type="term" value="F:transferase activity"/>
    <property type="evidence" value="ECO:0007669"/>
    <property type="project" value="UniProtKB-KW"/>
</dbReference>
<keyword evidence="1" id="KW-1133">Transmembrane helix</keyword>
<sequence length="374" mass="43097">MNKNKCYFISINSIFELTGGGIYARTILNALKYKYSEIVVINKKIELTNESKKEYNGFIVQLEKTKIADIVSRIFISPSFLFFYITSIIAEIKKNKGECVDLFFHNSRLGIVALILKLLFNVRVFFFIDNNESNLSKQQAVLANGFFEKIFRYYDYILIKISECFVKKISSHLFFITKNDANAFKLNDDVKYSIIPVCVDDLYEKEIINRKPACLFTASFTFSPNVLALKRLLKLAEYYPTIDFIVAGRGLSKYIYLNNLKNVKFICSPSEQYMRELFKTCKGYITLVEDGSGMKTKIAEALSAGMYIYSSWHSAIGYEAVIDSGCIYVYKDMIADFNTWYSNLSEYDPYLSIKAYRNNYTYSHAGDILNAACR</sequence>
<accession>A0A0S2QDL6</accession>
<feature type="transmembrane region" description="Helical" evidence="1">
    <location>
        <begin position="70"/>
        <end position="89"/>
    </location>
</feature>
<dbReference type="SUPFAM" id="SSF53756">
    <property type="entry name" value="UDP-Glycosyltransferase/glycogen phosphorylase"/>
    <property type="match status" value="1"/>
</dbReference>
<keyword evidence="1" id="KW-0472">Membrane</keyword>
<proteinExistence type="predicted"/>
<dbReference type="RefSeq" id="WP_032235443.1">
    <property type="nucleotide sequence ID" value="NZ_JAGDHE010000002.1"/>
</dbReference>
<evidence type="ECO:0000256" key="1">
    <source>
        <dbReference type="SAM" id="Phobius"/>
    </source>
</evidence>
<dbReference type="EMBL" id="KT207929">
    <property type="protein sequence ID" value="ALP13871.1"/>
    <property type="molecule type" value="Genomic_DNA"/>
</dbReference>
<evidence type="ECO:0000313" key="2">
    <source>
        <dbReference type="EMBL" id="ALP13871.1"/>
    </source>
</evidence>
<dbReference type="AlphaFoldDB" id="A0A0S2QDL6"/>
<feature type="transmembrane region" description="Helical" evidence="1">
    <location>
        <begin position="109"/>
        <end position="128"/>
    </location>
</feature>